<reference evidence="2" key="1">
    <citation type="submission" date="2014-09" db="EMBL/GenBank/DDBJ databases">
        <authorList>
            <person name="Magalhaes I.L.F."/>
            <person name="Oliveira U."/>
            <person name="Santos F.R."/>
            <person name="Vidigal T.H.D.A."/>
            <person name="Brescovit A.D."/>
            <person name="Santos A.J."/>
        </authorList>
    </citation>
    <scope>NUCLEOTIDE SEQUENCE</scope>
    <source>
        <tissue evidence="2">Shoot tissue taken approximately 20 cm above the soil surface</tissue>
    </source>
</reference>
<name>A0A0A9FPD0_ARUDO</name>
<dbReference type="EMBL" id="GBRH01183211">
    <property type="protein sequence ID" value="JAE14685.1"/>
    <property type="molecule type" value="Transcribed_RNA"/>
</dbReference>
<organism evidence="2">
    <name type="scientific">Arundo donax</name>
    <name type="common">Giant reed</name>
    <name type="synonym">Donax arundinaceus</name>
    <dbReference type="NCBI Taxonomy" id="35708"/>
    <lineage>
        <taxon>Eukaryota</taxon>
        <taxon>Viridiplantae</taxon>
        <taxon>Streptophyta</taxon>
        <taxon>Embryophyta</taxon>
        <taxon>Tracheophyta</taxon>
        <taxon>Spermatophyta</taxon>
        <taxon>Magnoliopsida</taxon>
        <taxon>Liliopsida</taxon>
        <taxon>Poales</taxon>
        <taxon>Poaceae</taxon>
        <taxon>PACMAD clade</taxon>
        <taxon>Arundinoideae</taxon>
        <taxon>Arundineae</taxon>
        <taxon>Arundo</taxon>
    </lineage>
</organism>
<accession>A0A0A9FPD0</accession>
<protein>
    <submittedName>
        <fullName evidence="2">Uncharacterized protein</fullName>
    </submittedName>
</protein>
<feature type="compositionally biased region" description="Low complexity" evidence="1">
    <location>
        <begin position="71"/>
        <end position="85"/>
    </location>
</feature>
<evidence type="ECO:0000313" key="2">
    <source>
        <dbReference type="EMBL" id="JAE14685.1"/>
    </source>
</evidence>
<evidence type="ECO:0000256" key="1">
    <source>
        <dbReference type="SAM" id="MobiDB-lite"/>
    </source>
</evidence>
<sequence>MVEHTMTSPYVTGASVFQGHSHRTTPSWHPQRITKYSHFTYIGLAQPMPGHNPQVHLAPYPPFTHPTLTPSNSHHLSHSSQSMIK</sequence>
<proteinExistence type="predicted"/>
<dbReference type="AlphaFoldDB" id="A0A0A9FPD0"/>
<feature type="region of interest" description="Disordered" evidence="1">
    <location>
        <begin position="52"/>
        <end position="85"/>
    </location>
</feature>
<reference evidence="2" key="2">
    <citation type="journal article" date="2015" name="Data Brief">
        <title>Shoot transcriptome of the giant reed, Arundo donax.</title>
        <authorList>
            <person name="Barrero R.A."/>
            <person name="Guerrero F.D."/>
            <person name="Moolhuijzen P."/>
            <person name="Goolsby J.A."/>
            <person name="Tidwell J."/>
            <person name="Bellgard S.E."/>
            <person name="Bellgard M.I."/>
        </authorList>
    </citation>
    <scope>NUCLEOTIDE SEQUENCE</scope>
    <source>
        <tissue evidence="2">Shoot tissue taken approximately 20 cm above the soil surface</tissue>
    </source>
</reference>